<dbReference type="KEGG" id="dcr:108225235"/>
<proteinExistence type="predicted"/>
<dbReference type="InterPro" id="IPR036249">
    <property type="entry name" value="Thioredoxin-like_sf"/>
</dbReference>
<protein>
    <recommendedName>
        <fullName evidence="1">DSBA-like thioredoxin domain-containing protein</fullName>
    </recommendedName>
</protein>
<evidence type="ECO:0000313" key="3">
    <source>
        <dbReference type="EMBL" id="WOH05442.1"/>
    </source>
</evidence>
<dbReference type="Gramene" id="KZM91210">
    <property type="protein sequence ID" value="KZM91210"/>
    <property type="gene ID" value="DCAR_021425"/>
</dbReference>
<dbReference type="OrthoDB" id="1930760at2759"/>
<organism evidence="2">
    <name type="scientific">Daucus carota subsp. sativus</name>
    <name type="common">Carrot</name>
    <dbReference type="NCBI Taxonomy" id="79200"/>
    <lineage>
        <taxon>Eukaryota</taxon>
        <taxon>Viridiplantae</taxon>
        <taxon>Streptophyta</taxon>
        <taxon>Embryophyta</taxon>
        <taxon>Tracheophyta</taxon>
        <taxon>Spermatophyta</taxon>
        <taxon>Magnoliopsida</taxon>
        <taxon>eudicotyledons</taxon>
        <taxon>Gunneridae</taxon>
        <taxon>Pentapetalae</taxon>
        <taxon>asterids</taxon>
        <taxon>campanulids</taxon>
        <taxon>Apiales</taxon>
        <taxon>Apiaceae</taxon>
        <taxon>Apioideae</taxon>
        <taxon>Scandiceae</taxon>
        <taxon>Daucinae</taxon>
        <taxon>Daucus</taxon>
        <taxon>Daucus sect. Daucus</taxon>
    </lineage>
</organism>
<feature type="domain" description="DSBA-like thioredoxin" evidence="1">
    <location>
        <begin position="16"/>
        <end position="211"/>
    </location>
</feature>
<dbReference type="STRING" id="79200.A0A161ZW41"/>
<dbReference type="Pfam" id="PF01323">
    <property type="entry name" value="DSBA"/>
    <property type="match status" value="1"/>
</dbReference>
<dbReference type="Gene3D" id="3.40.30.10">
    <property type="entry name" value="Glutaredoxin"/>
    <property type="match status" value="1"/>
</dbReference>
<keyword evidence="4" id="KW-1185">Reference proteome</keyword>
<evidence type="ECO:0000313" key="4">
    <source>
        <dbReference type="Proteomes" id="UP000077755"/>
    </source>
</evidence>
<dbReference type="PANTHER" id="PTHR13887">
    <property type="entry name" value="GLUTATHIONE S-TRANSFERASE KAPPA"/>
    <property type="match status" value="1"/>
</dbReference>
<reference evidence="3" key="2">
    <citation type="submission" date="2022-03" db="EMBL/GenBank/DDBJ databases">
        <title>Draft title - Genomic analysis of global carrot germplasm unveils the trajectory of domestication and the origin of high carotenoid orange carrot.</title>
        <authorList>
            <person name="Iorizzo M."/>
            <person name="Ellison S."/>
            <person name="Senalik D."/>
            <person name="Macko-Podgorni A."/>
            <person name="Grzebelus D."/>
            <person name="Bostan H."/>
            <person name="Rolling W."/>
            <person name="Curaba J."/>
            <person name="Simon P."/>
        </authorList>
    </citation>
    <scope>NUCLEOTIDE SEQUENCE</scope>
    <source>
        <tissue evidence="3">Leaf</tissue>
    </source>
</reference>
<dbReference type="Proteomes" id="UP000077755">
    <property type="component" value="Chromosome 6"/>
</dbReference>
<dbReference type="PANTHER" id="PTHR13887:SF41">
    <property type="entry name" value="THIOREDOXIN SUPERFAMILY PROTEIN"/>
    <property type="match status" value="1"/>
</dbReference>
<dbReference type="AlphaFoldDB" id="A0A161ZW41"/>
<evidence type="ECO:0000313" key="2">
    <source>
        <dbReference type="EMBL" id="KZM91210.1"/>
    </source>
</evidence>
<gene>
    <name evidence="2" type="ORF">DCAR_021425</name>
    <name evidence="3" type="ORF">DCAR_0624858</name>
</gene>
<reference evidence="2" key="1">
    <citation type="journal article" date="2016" name="Nat. Genet.">
        <title>A high-quality carrot genome assembly provides new insights into carotenoid accumulation and asterid genome evolution.</title>
        <authorList>
            <person name="Iorizzo M."/>
            <person name="Ellison S."/>
            <person name="Senalik D."/>
            <person name="Zeng P."/>
            <person name="Satapoomin P."/>
            <person name="Huang J."/>
            <person name="Bowman M."/>
            <person name="Iovene M."/>
            <person name="Sanseverino W."/>
            <person name="Cavagnaro P."/>
            <person name="Yildiz M."/>
            <person name="Macko-Podgorni A."/>
            <person name="Moranska E."/>
            <person name="Grzebelus E."/>
            <person name="Grzebelus D."/>
            <person name="Ashrafi H."/>
            <person name="Zheng Z."/>
            <person name="Cheng S."/>
            <person name="Spooner D."/>
            <person name="Van Deynze A."/>
            <person name="Simon P."/>
        </authorList>
    </citation>
    <scope>NUCLEOTIDE SEQUENCE [LARGE SCALE GENOMIC DNA]</scope>
    <source>
        <tissue evidence="2">Leaf</tissue>
    </source>
</reference>
<accession>A0A161ZW41</accession>
<name>A0A161ZW41_DAUCS</name>
<dbReference type="CDD" id="cd03024">
    <property type="entry name" value="DsbA_FrnE"/>
    <property type="match status" value="1"/>
</dbReference>
<dbReference type="InterPro" id="IPR001853">
    <property type="entry name" value="DSBA-like_thioredoxin_dom"/>
</dbReference>
<dbReference type="GO" id="GO:0016491">
    <property type="term" value="F:oxidoreductase activity"/>
    <property type="evidence" value="ECO:0007669"/>
    <property type="project" value="InterPro"/>
</dbReference>
<evidence type="ECO:0000259" key="1">
    <source>
        <dbReference type="Pfam" id="PF01323"/>
    </source>
</evidence>
<dbReference type="EMBL" id="LNRQ01000006">
    <property type="protein sequence ID" value="KZM91210.1"/>
    <property type="molecule type" value="Genomic_DNA"/>
</dbReference>
<dbReference type="OMA" id="QKYAISG"/>
<dbReference type="EMBL" id="CP093348">
    <property type="protein sequence ID" value="WOH05442.1"/>
    <property type="molecule type" value="Genomic_DNA"/>
</dbReference>
<dbReference type="SUPFAM" id="SSF52833">
    <property type="entry name" value="Thioredoxin-like"/>
    <property type="match status" value="1"/>
</dbReference>
<sequence length="220" mass="24516">MAQSTANNMVKKLIRIDVSSDTVCPWCCVGKRNLDNAIASSRIHYDFKVVWHPFFLDPSAPTEGVPKKDFYKSKFGSRADQLHSRMTEVFKNVGLEYNMSGLTGNSMDSHRLIHLAGQQDLGKQHDLVEELFLGYFTQAKYIGDRQFLVECANKVGVEGAAEFLQDPDNGKKEVYEEIKKYSANIGGVPLYKINGKQQLSGAQPPEVFLRAFSVAAADST</sequence>